<dbReference type="HOGENOM" id="CLU_3186519_0_0_5"/>
<evidence type="ECO:0000256" key="1">
    <source>
        <dbReference type="SAM" id="Phobius"/>
    </source>
</evidence>
<accession>C4WR31</accession>
<keyword evidence="1" id="KW-0812">Transmembrane</keyword>
<keyword evidence="1" id="KW-1133">Transmembrane helix</keyword>
<keyword evidence="1" id="KW-0472">Membrane</keyword>
<dbReference type="Proteomes" id="UP000004386">
    <property type="component" value="Unassembled WGS sequence"/>
</dbReference>
<reference evidence="2 3" key="1">
    <citation type="submission" date="2009-05" db="EMBL/GenBank/DDBJ databases">
        <authorList>
            <person name="Setubal J.C."/>
            <person name="Boyle S."/>
            <person name="Crasta O.R."/>
            <person name="Gillespie J.J."/>
            <person name="Kenyon R.W."/>
            <person name="Lu J."/>
            <person name="Mane S."/>
            <person name="Nagrani S."/>
            <person name="Shallom J.M."/>
            <person name="Shallom S."/>
            <person name="Shukla M."/>
            <person name="Snyder E.E."/>
            <person name="Sobral B.W."/>
            <person name="Wattam A.R."/>
            <person name="Will R."/>
            <person name="Williams K."/>
            <person name="Yoo H."/>
            <person name="Munk C."/>
            <person name="Tapia R."/>
            <person name="Green L."/>
            <person name="Rogers Y."/>
            <person name="Detter J.C."/>
            <person name="Bruce D."/>
            <person name="Brettin T.S."/>
            <person name="Tsolis R."/>
        </authorList>
    </citation>
    <scope>NUCLEOTIDE SEQUENCE [LARGE SCALE GENOMIC DNA]</scope>
    <source>
        <strain evidence="2 3">LMG 3301</strain>
    </source>
</reference>
<organism evidence="2 3">
    <name type="scientific">Brucella intermedia LMG 3301</name>
    <dbReference type="NCBI Taxonomy" id="641118"/>
    <lineage>
        <taxon>Bacteria</taxon>
        <taxon>Pseudomonadati</taxon>
        <taxon>Pseudomonadota</taxon>
        <taxon>Alphaproteobacteria</taxon>
        <taxon>Hyphomicrobiales</taxon>
        <taxon>Brucellaceae</taxon>
        <taxon>Brucella/Ochrobactrum group</taxon>
        <taxon>Brucella</taxon>
    </lineage>
</organism>
<gene>
    <name evidence="2" type="ORF">OINT_4000033</name>
</gene>
<evidence type="ECO:0000313" key="3">
    <source>
        <dbReference type="Proteomes" id="UP000004386"/>
    </source>
</evidence>
<evidence type="ECO:0000313" key="2">
    <source>
        <dbReference type="EMBL" id="EEQ92785.1"/>
    </source>
</evidence>
<feature type="transmembrane region" description="Helical" evidence="1">
    <location>
        <begin position="20"/>
        <end position="41"/>
    </location>
</feature>
<proteinExistence type="predicted"/>
<comment type="caution">
    <text evidence="2">The sequence shown here is derived from an EMBL/GenBank/DDBJ whole genome shotgun (WGS) entry which is preliminary data.</text>
</comment>
<dbReference type="AlphaFoldDB" id="C4WR31"/>
<dbReference type="EMBL" id="ACQA01000003">
    <property type="protein sequence ID" value="EEQ92785.1"/>
    <property type="molecule type" value="Genomic_DNA"/>
</dbReference>
<protein>
    <submittedName>
        <fullName evidence="2">Uncharacterized protein</fullName>
    </submittedName>
</protein>
<sequence length="46" mass="5384">MNLFVRFLLTMLEDMAMQLIFWIEIVAILAVSAVVFGITWIETHKK</sequence>
<name>C4WR31_9HYPH</name>